<proteinExistence type="predicted"/>
<feature type="signal peptide" evidence="1">
    <location>
        <begin position="1"/>
        <end position="25"/>
    </location>
</feature>
<dbReference type="AlphaFoldDB" id="F4QSF1"/>
<accession>F4QSF1</accession>
<sequence length="206" mass="22108">MKKRTAIALALCLLTQLGGAQTAFASDPNVDASQAVALYNEALEAAREGRNEDACRGSRSAAKIAEGTIGDLVFDSDFGESTKYEFIKHLQDVMKQATALAEMTCGQADFTPPASSSSGTDYSDNADNLADRVAEAARRSDQALAAYESGDKPTSCVLGRQAITLWQNAYALIQRTSADDSRGIESVRQNAETAQELADKYYCRQT</sequence>
<gene>
    <name evidence="2" type="ORF">ABI_40940</name>
</gene>
<keyword evidence="1" id="KW-0732">Signal</keyword>
<dbReference type="HOGENOM" id="CLU_1329709_0_0_5"/>
<name>F4QSF1_9CAUL</name>
<dbReference type="Proteomes" id="UP000006512">
    <property type="component" value="Unassembled WGS sequence"/>
</dbReference>
<protein>
    <submittedName>
        <fullName evidence="2">Uncharacterized protein</fullName>
    </submittedName>
</protein>
<keyword evidence="3" id="KW-1185">Reference proteome</keyword>
<dbReference type="EMBL" id="GL883080">
    <property type="protein sequence ID" value="EGF89671.1"/>
    <property type="molecule type" value="Genomic_DNA"/>
</dbReference>
<dbReference type="RefSeq" id="WP_006274866.1">
    <property type="nucleotide sequence ID" value="NZ_GL883080.1"/>
</dbReference>
<feature type="chain" id="PRO_5003314402" evidence="1">
    <location>
        <begin position="26"/>
        <end position="206"/>
    </location>
</feature>
<evidence type="ECO:0000313" key="2">
    <source>
        <dbReference type="EMBL" id="EGF89671.1"/>
    </source>
</evidence>
<evidence type="ECO:0000313" key="3">
    <source>
        <dbReference type="Proteomes" id="UP000006512"/>
    </source>
</evidence>
<evidence type="ECO:0000256" key="1">
    <source>
        <dbReference type="SAM" id="SignalP"/>
    </source>
</evidence>
<organism evidence="2 3">
    <name type="scientific">Asticcacaulis biprosthecium C19</name>
    <dbReference type="NCBI Taxonomy" id="715226"/>
    <lineage>
        <taxon>Bacteria</taxon>
        <taxon>Pseudomonadati</taxon>
        <taxon>Pseudomonadota</taxon>
        <taxon>Alphaproteobacteria</taxon>
        <taxon>Caulobacterales</taxon>
        <taxon>Caulobacteraceae</taxon>
        <taxon>Asticcacaulis</taxon>
    </lineage>
</organism>
<reference evidence="3" key="1">
    <citation type="submission" date="2011-03" db="EMBL/GenBank/DDBJ databases">
        <title>Draft genome sequence of Brevundimonas diminuta.</title>
        <authorList>
            <person name="Brown P.J.B."/>
            <person name="Buechlein A."/>
            <person name="Hemmerich C."/>
            <person name="Brun Y.V."/>
        </authorList>
    </citation>
    <scope>NUCLEOTIDE SEQUENCE [LARGE SCALE GENOMIC DNA]</scope>
    <source>
        <strain evidence="3">C19</strain>
    </source>
</reference>